<dbReference type="SMART" id="SM00849">
    <property type="entry name" value="Lactamase_B"/>
    <property type="match status" value="1"/>
</dbReference>
<keyword evidence="3" id="KW-1185">Reference proteome</keyword>
<dbReference type="PANTHER" id="PTHR23131:SF0">
    <property type="entry name" value="ENDORIBONUCLEASE LACTB2"/>
    <property type="match status" value="1"/>
</dbReference>
<accession>A0A1H8DYX2</accession>
<dbReference type="Gene3D" id="3.60.15.10">
    <property type="entry name" value="Ribonuclease Z/Hydroxyacylglutathione hydrolase-like"/>
    <property type="match status" value="1"/>
</dbReference>
<dbReference type="InterPro" id="IPR050662">
    <property type="entry name" value="Sec-metab_biosynth-thioest"/>
</dbReference>
<protein>
    <submittedName>
        <fullName evidence="2">Glyoxylase, beta-lactamase superfamily II</fullName>
    </submittedName>
</protein>
<proteinExistence type="predicted"/>
<dbReference type="Proteomes" id="UP000199531">
    <property type="component" value="Unassembled WGS sequence"/>
</dbReference>
<dbReference type="OrthoDB" id="2971563at2"/>
<dbReference type="EMBL" id="FOCW01000001">
    <property type="protein sequence ID" value="SEN12390.1"/>
    <property type="molecule type" value="Genomic_DNA"/>
</dbReference>
<feature type="domain" description="Metallo-beta-lactamase" evidence="1">
    <location>
        <begin position="18"/>
        <end position="206"/>
    </location>
</feature>
<organism evidence="2 3">
    <name type="scientific">Brachymonas denitrificans DSM 15123</name>
    <dbReference type="NCBI Taxonomy" id="1121117"/>
    <lineage>
        <taxon>Bacteria</taxon>
        <taxon>Pseudomonadati</taxon>
        <taxon>Pseudomonadota</taxon>
        <taxon>Betaproteobacteria</taxon>
        <taxon>Burkholderiales</taxon>
        <taxon>Comamonadaceae</taxon>
        <taxon>Brachymonas</taxon>
    </lineage>
</organism>
<dbReference type="AlphaFoldDB" id="A0A1H8DYX2"/>
<reference evidence="2 3" key="1">
    <citation type="submission" date="2016-10" db="EMBL/GenBank/DDBJ databases">
        <authorList>
            <person name="de Groot N.N."/>
        </authorList>
    </citation>
    <scope>NUCLEOTIDE SEQUENCE [LARGE SCALE GENOMIC DNA]</scope>
    <source>
        <strain evidence="2 3">DSM 15123</strain>
    </source>
</reference>
<dbReference type="InterPro" id="IPR001279">
    <property type="entry name" value="Metallo-B-lactamas"/>
</dbReference>
<dbReference type="RefSeq" id="WP_091813416.1">
    <property type="nucleotide sequence ID" value="NZ_FOCW01000001.1"/>
</dbReference>
<name>A0A1H8DYX2_9BURK</name>
<gene>
    <name evidence="2" type="ORF">SAMN02745977_00500</name>
</gene>
<dbReference type="STRING" id="1121117.SAMN02745977_00500"/>
<dbReference type="InterPro" id="IPR036866">
    <property type="entry name" value="RibonucZ/Hydroxyglut_hydro"/>
</dbReference>
<dbReference type="PANTHER" id="PTHR23131">
    <property type="entry name" value="ENDORIBONUCLEASE LACTB2"/>
    <property type="match status" value="1"/>
</dbReference>
<sequence length="320" mass="35574">MPASLLPADLQLFQRGWLSSNNLLCLGERPALVDTGHDKHAELTLHLVQTALLGQPPLHTIAHTHLHGDHCGGTAELQAAYPEARTLVAASSWDTVQQWDEQRLTYELTGQHCRRFAANGVLQPGSTVQLGNHVWEIHATAGHDSDAVMLFEPKQRLLLAGDALWQNQVSIVFDTLPRFQRDGFAGFEATLDRIERLKPQVVVPGHGAVFGEVDGSVTAALASARKRLALFREQPDQHARYAAKALIKYQLLDVEHMTHEGFRQWLAGAPVFAELHNWVAGSISREAWLADILDELERKDALWRSETEIGDSPTVSRQRL</sequence>
<dbReference type="CDD" id="cd06262">
    <property type="entry name" value="metallo-hydrolase-like_MBL-fold"/>
    <property type="match status" value="1"/>
</dbReference>
<dbReference type="Pfam" id="PF00753">
    <property type="entry name" value="Lactamase_B"/>
    <property type="match status" value="1"/>
</dbReference>
<evidence type="ECO:0000313" key="3">
    <source>
        <dbReference type="Proteomes" id="UP000199531"/>
    </source>
</evidence>
<dbReference type="SUPFAM" id="SSF56281">
    <property type="entry name" value="Metallo-hydrolase/oxidoreductase"/>
    <property type="match status" value="1"/>
</dbReference>
<evidence type="ECO:0000313" key="2">
    <source>
        <dbReference type="EMBL" id="SEN12390.1"/>
    </source>
</evidence>
<evidence type="ECO:0000259" key="1">
    <source>
        <dbReference type="SMART" id="SM00849"/>
    </source>
</evidence>